<sequence length="288" mass="31223">MRVAITGTTGRVGRALADRLRGRHQVLELPRGEWDLAAPGLVSRIEALDFDVLLNPAAITSLEACEDDPALAERVNAAVPAELAESCRRSGRVMVHFSTDYVLGGADEGLHGEDVKVNPLSVYGSTKAAGERAVLDAEGCVIRVSWVFGPERPAFPEQVVSRALAGEPLAAVADKTSLPCFTKDLAGWIERLLEEGIRNELLHACNAGEPVSWNGMAEAILDQMVEAGALAARPEVEVQHLDEVSFFRATRPRHTAMATGRLASRLGEAPRHWREAMREHVAMLLISR</sequence>
<dbReference type="EC" id="1.1.1.133" evidence="3 6"/>
<comment type="catalytic activity">
    <reaction evidence="5">
        <text>dTDP-beta-L-rhamnose + NADP(+) = dTDP-4-dehydro-beta-L-rhamnose + NADPH + H(+)</text>
        <dbReference type="Rhea" id="RHEA:21796"/>
        <dbReference type="ChEBI" id="CHEBI:15378"/>
        <dbReference type="ChEBI" id="CHEBI:57510"/>
        <dbReference type="ChEBI" id="CHEBI:57783"/>
        <dbReference type="ChEBI" id="CHEBI:58349"/>
        <dbReference type="ChEBI" id="CHEBI:62830"/>
        <dbReference type="EC" id="1.1.1.133"/>
    </reaction>
</comment>
<proteinExistence type="inferred from homology"/>
<dbReference type="Gene3D" id="3.90.25.10">
    <property type="entry name" value="UDP-galactose 4-epimerase, domain 1"/>
    <property type="match status" value="1"/>
</dbReference>
<dbReference type="InterPro" id="IPR005913">
    <property type="entry name" value="dTDP_dehydrorham_reduct"/>
</dbReference>
<evidence type="ECO:0000256" key="1">
    <source>
        <dbReference type="ARBA" id="ARBA00004781"/>
    </source>
</evidence>
<dbReference type="EMBL" id="AP024702">
    <property type="protein sequence ID" value="BCX47615.1"/>
    <property type="molecule type" value="Genomic_DNA"/>
</dbReference>
<protein>
    <recommendedName>
        <fullName evidence="4 6">dTDP-4-dehydrorhamnose reductase</fullName>
        <ecNumber evidence="3 6">1.1.1.133</ecNumber>
    </recommendedName>
</protein>
<comment type="similarity">
    <text evidence="2 6">Belongs to the dTDP-4-dehydrorhamnose reductase family.</text>
</comment>
<keyword evidence="6" id="KW-0560">Oxidoreductase</keyword>
<evidence type="ECO:0000313" key="9">
    <source>
        <dbReference type="Proteomes" id="UP001374893"/>
    </source>
</evidence>
<keyword evidence="6" id="KW-0521">NADP</keyword>
<accession>A0ABM7RF44</accession>
<comment type="function">
    <text evidence="6">Catalyzes the reduction of dTDP-6-deoxy-L-lyxo-4-hexulose to yield dTDP-L-rhamnose.</text>
</comment>
<evidence type="ECO:0000313" key="8">
    <source>
        <dbReference type="EMBL" id="BCX47615.1"/>
    </source>
</evidence>
<reference evidence="8 9" key="1">
    <citation type="submission" date="2021-06" db="EMBL/GenBank/DDBJ databases">
        <title>Complete genome of Haloferula helveola possessing various polysaccharide degrading enzymes.</title>
        <authorList>
            <person name="Takami H."/>
            <person name="Huang C."/>
            <person name="Hamasaki K."/>
        </authorList>
    </citation>
    <scope>NUCLEOTIDE SEQUENCE [LARGE SCALE GENOMIC DNA]</scope>
    <source>
        <strain evidence="8 9">CN-1</strain>
    </source>
</reference>
<evidence type="ECO:0000256" key="2">
    <source>
        <dbReference type="ARBA" id="ARBA00010944"/>
    </source>
</evidence>
<dbReference type="PANTHER" id="PTHR10491:SF4">
    <property type="entry name" value="METHIONINE ADENOSYLTRANSFERASE 2 SUBUNIT BETA"/>
    <property type="match status" value="1"/>
</dbReference>
<dbReference type="PANTHER" id="PTHR10491">
    <property type="entry name" value="DTDP-4-DEHYDRORHAMNOSE REDUCTASE"/>
    <property type="match status" value="1"/>
</dbReference>
<evidence type="ECO:0000259" key="7">
    <source>
        <dbReference type="Pfam" id="PF04321"/>
    </source>
</evidence>
<dbReference type="Proteomes" id="UP001374893">
    <property type="component" value="Chromosome"/>
</dbReference>
<dbReference type="InterPro" id="IPR036291">
    <property type="entry name" value="NAD(P)-bd_dom_sf"/>
</dbReference>
<dbReference type="InterPro" id="IPR029903">
    <property type="entry name" value="RmlD-like-bd"/>
</dbReference>
<dbReference type="RefSeq" id="WP_338689889.1">
    <property type="nucleotide sequence ID" value="NZ_AP024702.1"/>
</dbReference>
<comment type="pathway">
    <text evidence="1 6">Carbohydrate biosynthesis; dTDP-L-rhamnose biosynthesis.</text>
</comment>
<name>A0ABM7RF44_9BACT</name>
<evidence type="ECO:0000256" key="5">
    <source>
        <dbReference type="ARBA" id="ARBA00048200"/>
    </source>
</evidence>
<evidence type="ECO:0000256" key="3">
    <source>
        <dbReference type="ARBA" id="ARBA00012929"/>
    </source>
</evidence>
<dbReference type="Pfam" id="PF04321">
    <property type="entry name" value="RmlD_sub_bind"/>
    <property type="match status" value="1"/>
</dbReference>
<feature type="domain" description="RmlD-like substrate binding" evidence="7">
    <location>
        <begin position="1"/>
        <end position="283"/>
    </location>
</feature>
<dbReference type="CDD" id="cd05254">
    <property type="entry name" value="dTDP_HR_like_SDR_e"/>
    <property type="match status" value="1"/>
</dbReference>
<evidence type="ECO:0000256" key="6">
    <source>
        <dbReference type="RuleBase" id="RU364082"/>
    </source>
</evidence>
<organism evidence="8 9">
    <name type="scientific">Haloferula helveola</name>
    <dbReference type="NCBI Taxonomy" id="490095"/>
    <lineage>
        <taxon>Bacteria</taxon>
        <taxon>Pseudomonadati</taxon>
        <taxon>Verrucomicrobiota</taxon>
        <taxon>Verrucomicrobiia</taxon>
        <taxon>Verrucomicrobiales</taxon>
        <taxon>Verrucomicrobiaceae</taxon>
        <taxon>Haloferula</taxon>
    </lineage>
</organism>
<keyword evidence="9" id="KW-1185">Reference proteome</keyword>
<gene>
    <name evidence="8" type="primary">rfbD</name>
    <name evidence="8" type="ORF">HAHE_15230</name>
</gene>
<dbReference type="Gene3D" id="3.40.50.720">
    <property type="entry name" value="NAD(P)-binding Rossmann-like Domain"/>
    <property type="match status" value="1"/>
</dbReference>
<dbReference type="SUPFAM" id="SSF51735">
    <property type="entry name" value="NAD(P)-binding Rossmann-fold domains"/>
    <property type="match status" value="1"/>
</dbReference>
<evidence type="ECO:0000256" key="4">
    <source>
        <dbReference type="ARBA" id="ARBA00017099"/>
    </source>
</evidence>